<evidence type="ECO:0000256" key="1">
    <source>
        <dbReference type="SAM" id="Phobius"/>
    </source>
</evidence>
<feature type="transmembrane region" description="Helical" evidence="1">
    <location>
        <begin position="80"/>
        <end position="101"/>
    </location>
</feature>
<sequence>MIILLAAAASRAFKAFAPAVPTPILWLIIGLAVAVNLIVKGRIVIADNAAERADEAARTGTPVAYTLQRPKLTLKGFRRLLPVDAATLGGLAIIIGALHFLPEQ</sequence>
<dbReference type="EMBL" id="AP027733">
    <property type="protein sequence ID" value="BDZ52297.1"/>
    <property type="molecule type" value="Genomic_DNA"/>
</dbReference>
<evidence type="ECO:0000313" key="4">
    <source>
        <dbReference type="Proteomes" id="UP001321486"/>
    </source>
</evidence>
<reference evidence="2" key="1">
    <citation type="journal article" date="2014" name="Int. J. Syst. Evol. Microbiol.">
        <title>Complete genome of a new Firmicutes species belonging to the dominant human colonic microbiota ('Ruminococcus bicirculans') reveals two chromosomes and a selective capacity to utilize plant glucans.</title>
        <authorList>
            <consortium name="NISC Comparative Sequencing Program"/>
            <person name="Wegmann U."/>
            <person name="Louis P."/>
            <person name="Goesmann A."/>
            <person name="Henrissat B."/>
            <person name="Duncan S.H."/>
            <person name="Flint H.J."/>
        </authorList>
    </citation>
    <scope>NUCLEOTIDE SEQUENCE</scope>
    <source>
        <strain evidence="2">NBRC 108728</strain>
    </source>
</reference>
<proteinExistence type="predicted"/>
<keyword evidence="1" id="KW-0472">Membrane</keyword>
<organism evidence="2 4">
    <name type="scientific">Frondihabitans sucicola</name>
    <dbReference type="NCBI Taxonomy" id="1268041"/>
    <lineage>
        <taxon>Bacteria</taxon>
        <taxon>Bacillati</taxon>
        <taxon>Actinomycetota</taxon>
        <taxon>Actinomycetes</taxon>
        <taxon>Micrococcales</taxon>
        <taxon>Microbacteriaceae</taxon>
        <taxon>Frondihabitans</taxon>
    </lineage>
</organism>
<keyword evidence="1" id="KW-1133">Transmembrane helix</keyword>
<keyword evidence="2" id="KW-0614">Plasmid</keyword>
<dbReference type="EMBL" id="AP027733">
    <property type="protein sequence ID" value="BDZ52863.1"/>
    <property type="molecule type" value="Genomic_DNA"/>
</dbReference>
<gene>
    <name evidence="2" type="ORF">GCM10025867_45380</name>
    <name evidence="3" type="ORF">GCM10025867_51040</name>
</gene>
<reference evidence="2" key="3">
    <citation type="submission" date="2023-02" db="EMBL/GenBank/DDBJ databases">
        <authorList>
            <person name="Sun Q."/>
            <person name="Mori K."/>
        </authorList>
    </citation>
    <scope>NUCLEOTIDE SEQUENCE</scope>
    <source>
        <strain evidence="2">NBRC 108728</strain>
        <plasmid evidence="2">pNBRC108728a</plasmid>
    </source>
</reference>
<keyword evidence="1" id="KW-0812">Transmembrane</keyword>
<evidence type="ECO:0000313" key="3">
    <source>
        <dbReference type="EMBL" id="BDZ52863.1"/>
    </source>
</evidence>
<reference evidence="4" key="2">
    <citation type="journal article" date="2019" name="Int. J. Syst. Evol. Microbiol.">
        <title>The Global Catalogue of Microorganisms (GCM) 10K type strain sequencing project: providing services to taxonomists for standard genome sequencing and annotation.</title>
        <authorList>
            <consortium name="The Broad Institute Genomics Platform"/>
            <consortium name="The Broad Institute Genome Sequencing Center for Infectious Disease"/>
            <person name="Wu L."/>
            <person name="Ma J."/>
        </authorList>
    </citation>
    <scope>NUCLEOTIDE SEQUENCE [LARGE SCALE GENOMIC DNA]</scope>
    <source>
        <strain evidence="4">NBRC 108728</strain>
    </source>
</reference>
<evidence type="ECO:0000313" key="2">
    <source>
        <dbReference type="EMBL" id="BDZ52297.1"/>
    </source>
</evidence>
<protein>
    <submittedName>
        <fullName evidence="2">Uncharacterized protein</fullName>
    </submittedName>
</protein>
<keyword evidence="4" id="KW-1185">Reference proteome</keyword>
<feature type="transmembrane region" description="Helical" evidence="1">
    <location>
        <begin position="24"/>
        <end position="45"/>
    </location>
</feature>
<dbReference type="Proteomes" id="UP001321486">
    <property type="component" value="Plasmid pNBRC108728a"/>
</dbReference>
<name>A0ABN6Y4Q1_9MICO</name>
<dbReference type="RefSeq" id="WP_286347145.1">
    <property type="nucleotide sequence ID" value="NZ_AP027733.1"/>
</dbReference>
<accession>A0ABN6Y4Q1</accession>
<geneLocation type="plasmid" evidence="2 4">
    <name>pNBRC108728a</name>
</geneLocation>